<sequence>MVIKIKYSYDGSKFYGMQRQKDKITVQGEIERVLFEVFSEKINLISSGRTDRGVHALNQVSNFEIKSPIPLETIKYQLNKHLYGKLKINEIDYATTHFNSRYSAIKRTYEYRFKLLKDISPFEANYISGINLKHIDLDKINKNLLLFIGTHDFTQYSKKDKALKNPIRQIYSAKCKYENEIYIATIQGNSFLKSMIRLIMASCIFENPEQIKNRLDLKSPNLPKKILSPYGLYLKEVIYDEN</sequence>
<dbReference type="InterPro" id="IPR020094">
    <property type="entry name" value="TruA/RsuA/RluB/E/F_N"/>
</dbReference>
<accession>A0ABT7HKR0</accession>
<dbReference type="NCBIfam" id="TIGR00071">
    <property type="entry name" value="hisT_truA"/>
    <property type="match status" value="1"/>
</dbReference>
<dbReference type="GO" id="GO:0160147">
    <property type="term" value="F:tRNA pseudouridine(38-40) synthase activity"/>
    <property type="evidence" value="ECO:0007669"/>
    <property type="project" value="UniProtKB-EC"/>
</dbReference>
<dbReference type="InterPro" id="IPR020097">
    <property type="entry name" value="PsdUridine_synth_TruA_a/b_dom"/>
</dbReference>
<evidence type="ECO:0000256" key="5">
    <source>
        <dbReference type="RuleBase" id="RU003792"/>
    </source>
</evidence>
<dbReference type="Gene3D" id="3.30.70.660">
    <property type="entry name" value="Pseudouridine synthase I, catalytic domain, C-terminal subdomain"/>
    <property type="match status" value="1"/>
</dbReference>
<dbReference type="EC" id="5.4.99.12" evidence="4"/>
<dbReference type="PANTHER" id="PTHR11142:SF0">
    <property type="entry name" value="TRNA PSEUDOURIDINE SYNTHASE-LIKE 1"/>
    <property type="match status" value="1"/>
</dbReference>
<dbReference type="SUPFAM" id="SSF55120">
    <property type="entry name" value="Pseudouridine synthase"/>
    <property type="match status" value="1"/>
</dbReference>
<dbReference type="Gene3D" id="3.30.70.580">
    <property type="entry name" value="Pseudouridine synthase I, catalytic domain, N-terminal subdomain"/>
    <property type="match status" value="1"/>
</dbReference>
<dbReference type="PIRSF" id="PIRSF001430">
    <property type="entry name" value="tRNA_psdUrid_synth"/>
    <property type="match status" value="1"/>
</dbReference>
<comment type="subunit">
    <text evidence="4">Homodimer.</text>
</comment>
<dbReference type="InterPro" id="IPR020095">
    <property type="entry name" value="PsdUridine_synth_TruA_C"/>
</dbReference>
<comment type="similarity">
    <text evidence="1 4 5">Belongs to the tRNA pseudouridine synthase TruA family.</text>
</comment>
<dbReference type="RefSeq" id="WP_285152864.1">
    <property type="nucleotide sequence ID" value="NZ_JASSPP010000004.1"/>
</dbReference>
<dbReference type="EMBL" id="JASSPP010000004">
    <property type="protein sequence ID" value="MDK9580555.1"/>
    <property type="molecule type" value="Genomic_DNA"/>
</dbReference>
<dbReference type="Pfam" id="PF01416">
    <property type="entry name" value="PseudoU_synth_1"/>
    <property type="match status" value="2"/>
</dbReference>
<name>A0ABT7HKR0_9FUSO</name>
<dbReference type="HAMAP" id="MF_00171">
    <property type="entry name" value="TruA"/>
    <property type="match status" value="1"/>
</dbReference>
<reference evidence="7 8" key="1">
    <citation type="submission" date="2023-06" db="EMBL/GenBank/DDBJ databases">
        <title>Antibody response to the Sneathia vaginalis cytopathogenic toxin A during pregnancy.</title>
        <authorList>
            <person name="Mccoy Z.T."/>
            <person name="Serrano M.G."/>
            <person name="Spaine K."/>
            <person name="Edwards D.J."/>
            <person name="Buck G.A."/>
            <person name="Jefferson K."/>
        </authorList>
    </citation>
    <scope>NUCLEOTIDE SEQUENCE [LARGE SCALE GENOMIC DNA]</scope>
    <source>
        <strain evidence="7 8">CCUG 42621</strain>
    </source>
</reference>
<organism evidence="7 8">
    <name type="scientific">Sneathia sanguinegens</name>
    <dbReference type="NCBI Taxonomy" id="40543"/>
    <lineage>
        <taxon>Bacteria</taxon>
        <taxon>Fusobacteriati</taxon>
        <taxon>Fusobacteriota</taxon>
        <taxon>Fusobacteriia</taxon>
        <taxon>Fusobacteriales</taxon>
        <taxon>Leptotrichiaceae</taxon>
        <taxon>Sneathia</taxon>
    </lineage>
</organism>
<protein>
    <recommendedName>
        <fullName evidence="4">tRNA pseudouridine synthase A</fullName>
        <ecNumber evidence="4">5.4.99.12</ecNumber>
    </recommendedName>
    <alternativeName>
        <fullName evidence="4">tRNA pseudouridine(38-40) synthase</fullName>
    </alternativeName>
    <alternativeName>
        <fullName evidence="4">tRNA pseudouridylate synthase I</fullName>
    </alternativeName>
    <alternativeName>
        <fullName evidence="4">tRNA-uridine isomerase I</fullName>
    </alternativeName>
</protein>
<evidence type="ECO:0000256" key="3">
    <source>
        <dbReference type="ARBA" id="ARBA00023235"/>
    </source>
</evidence>
<dbReference type="InterPro" id="IPR001406">
    <property type="entry name" value="PsdUridine_synth_TruA"/>
</dbReference>
<evidence type="ECO:0000256" key="1">
    <source>
        <dbReference type="ARBA" id="ARBA00009375"/>
    </source>
</evidence>
<keyword evidence="3 4" id="KW-0413">Isomerase</keyword>
<feature type="binding site" evidence="4">
    <location>
        <position position="109"/>
    </location>
    <ligand>
        <name>substrate</name>
    </ligand>
</feature>
<evidence type="ECO:0000256" key="2">
    <source>
        <dbReference type="ARBA" id="ARBA00022694"/>
    </source>
</evidence>
<comment type="caution">
    <text evidence="4">Lacks conserved residue(s) required for the propagation of feature annotation.</text>
</comment>
<feature type="active site" description="Nucleophile" evidence="4">
    <location>
        <position position="51"/>
    </location>
</feature>
<evidence type="ECO:0000313" key="7">
    <source>
        <dbReference type="EMBL" id="MDK9580555.1"/>
    </source>
</evidence>
<comment type="function">
    <text evidence="4">Formation of pseudouridine at positions 38, 39 and 40 in the anticodon stem and loop of transfer RNAs.</text>
</comment>
<proteinExistence type="inferred from homology"/>
<dbReference type="CDD" id="cd02570">
    <property type="entry name" value="PseudoU_synth_EcTruA"/>
    <property type="match status" value="1"/>
</dbReference>
<keyword evidence="2 4" id="KW-0819">tRNA processing</keyword>
<evidence type="ECO:0000313" key="8">
    <source>
        <dbReference type="Proteomes" id="UP001225134"/>
    </source>
</evidence>
<feature type="domain" description="Pseudouridine synthase I TruA alpha/beta" evidence="6">
    <location>
        <begin position="8"/>
        <end position="102"/>
    </location>
</feature>
<comment type="catalytic activity">
    <reaction evidence="4 5">
        <text>uridine(38/39/40) in tRNA = pseudouridine(38/39/40) in tRNA</text>
        <dbReference type="Rhea" id="RHEA:22376"/>
        <dbReference type="Rhea" id="RHEA-COMP:10085"/>
        <dbReference type="Rhea" id="RHEA-COMP:10087"/>
        <dbReference type="ChEBI" id="CHEBI:65314"/>
        <dbReference type="ChEBI" id="CHEBI:65315"/>
        <dbReference type="EC" id="5.4.99.12"/>
    </reaction>
</comment>
<feature type="domain" description="Pseudouridine synthase I TruA alpha/beta" evidence="6">
    <location>
        <begin position="146"/>
        <end position="240"/>
    </location>
</feature>
<comment type="caution">
    <text evidence="7">The sequence shown here is derived from an EMBL/GenBank/DDBJ whole genome shotgun (WGS) entry which is preliminary data.</text>
</comment>
<keyword evidence="8" id="KW-1185">Reference proteome</keyword>
<dbReference type="PANTHER" id="PTHR11142">
    <property type="entry name" value="PSEUDOURIDYLATE SYNTHASE"/>
    <property type="match status" value="1"/>
</dbReference>
<evidence type="ECO:0000259" key="6">
    <source>
        <dbReference type="Pfam" id="PF01416"/>
    </source>
</evidence>
<evidence type="ECO:0000256" key="4">
    <source>
        <dbReference type="HAMAP-Rule" id="MF_00171"/>
    </source>
</evidence>
<dbReference type="InterPro" id="IPR020103">
    <property type="entry name" value="PsdUridine_synth_cat_dom_sf"/>
</dbReference>
<gene>
    <name evidence="4 7" type="primary">truA</name>
    <name evidence="7" type="ORF">QQA45_03365</name>
</gene>
<dbReference type="Proteomes" id="UP001225134">
    <property type="component" value="Unassembled WGS sequence"/>
</dbReference>